<keyword evidence="3" id="KW-1185">Reference proteome</keyword>
<name>A0ABV1AF86_9FIRM</name>
<feature type="transmembrane region" description="Helical" evidence="1">
    <location>
        <begin position="380"/>
        <end position="403"/>
    </location>
</feature>
<gene>
    <name evidence="2" type="ORF">WMO75_00410</name>
</gene>
<feature type="transmembrane region" description="Helical" evidence="1">
    <location>
        <begin position="122"/>
        <end position="139"/>
    </location>
</feature>
<dbReference type="RefSeq" id="WP_118251945.1">
    <property type="nucleotide sequence ID" value="NZ_JBBMEI010000001.1"/>
</dbReference>
<evidence type="ECO:0000256" key="1">
    <source>
        <dbReference type="SAM" id="Phobius"/>
    </source>
</evidence>
<evidence type="ECO:0000313" key="2">
    <source>
        <dbReference type="EMBL" id="MEQ2356813.1"/>
    </source>
</evidence>
<dbReference type="EMBL" id="JBBMEI010000001">
    <property type="protein sequence ID" value="MEQ2356813.1"/>
    <property type="molecule type" value="Genomic_DNA"/>
</dbReference>
<dbReference type="Pfam" id="PF09546">
    <property type="entry name" value="Spore_III_AE"/>
    <property type="match status" value="1"/>
</dbReference>
<feature type="transmembrane region" description="Helical" evidence="1">
    <location>
        <begin position="189"/>
        <end position="209"/>
    </location>
</feature>
<organism evidence="2 3">
    <name type="scientific">Blautia intestinihominis</name>
    <dbReference type="NCBI Taxonomy" id="3133152"/>
    <lineage>
        <taxon>Bacteria</taxon>
        <taxon>Bacillati</taxon>
        <taxon>Bacillota</taxon>
        <taxon>Clostridia</taxon>
        <taxon>Lachnospirales</taxon>
        <taxon>Lachnospiraceae</taxon>
        <taxon>Blautia</taxon>
    </lineage>
</organism>
<reference evidence="2 3" key="1">
    <citation type="submission" date="2024-03" db="EMBL/GenBank/DDBJ databases">
        <title>Human intestinal bacterial collection.</title>
        <authorList>
            <person name="Pauvert C."/>
            <person name="Hitch T.C.A."/>
            <person name="Clavel T."/>
        </authorList>
    </citation>
    <scope>NUCLEOTIDE SEQUENCE [LARGE SCALE GENOMIC DNA]</scope>
    <source>
        <strain evidence="2 3">CLA-AA-H95</strain>
    </source>
</reference>
<dbReference type="Proteomes" id="UP001446032">
    <property type="component" value="Unassembled WGS sequence"/>
</dbReference>
<dbReference type="InterPro" id="IPR014194">
    <property type="entry name" value="Spore_III_AE"/>
</dbReference>
<keyword evidence="1" id="KW-1133">Transmembrane helix</keyword>
<sequence length="405" mass="44120">MRGKNWLAVLVRVVCLVILMVACVAEVYGSSTGIQSQTPKKSQSDDISDSNQNDTDIAQELLNEIELTDVQNMLDELLGEDSFSMKDALIKLTKGEQAFSKEAVQGVVYRFFFYRLEQERGLLVKLLLLVLFAAVFSSFADVFENEQVGNISFFVVYLLVFTLLTDSFSEMSLSLEKTIDWMTEVMKGLAPAFYMTVCASSGAASAAVFYEGVLILVWLIQWLLATVILPASSLYVLLQLVNSLSKEEMLGKMAEFLNTAISWSLKTLLAAVVGLQIIRNLVAPVMDNLKRGLLGRAAGALPGVGNAVNMVTELVVTSAVLIRNCLGVVILVVFVLAGAGPMLHYGVLSLLYRFLSAVSQPISDKRMVSALSAMGEGCTLLLRIVFTAEVLCMLAFLVLMAGIQS</sequence>
<evidence type="ECO:0000313" key="3">
    <source>
        <dbReference type="Proteomes" id="UP001446032"/>
    </source>
</evidence>
<feature type="transmembrane region" description="Helical" evidence="1">
    <location>
        <begin position="259"/>
        <end position="278"/>
    </location>
</feature>
<keyword evidence="1" id="KW-0812">Transmembrane</keyword>
<comment type="caution">
    <text evidence="2">The sequence shown here is derived from an EMBL/GenBank/DDBJ whole genome shotgun (WGS) entry which is preliminary data.</text>
</comment>
<feature type="transmembrane region" description="Helical" evidence="1">
    <location>
        <begin position="215"/>
        <end position="238"/>
    </location>
</feature>
<feature type="transmembrane region" description="Helical" evidence="1">
    <location>
        <begin position="314"/>
        <end position="336"/>
    </location>
</feature>
<protein>
    <submittedName>
        <fullName evidence="2">Stage III sporulation protein AE</fullName>
    </submittedName>
</protein>
<dbReference type="PROSITE" id="PS51257">
    <property type="entry name" value="PROKAR_LIPOPROTEIN"/>
    <property type="match status" value="1"/>
</dbReference>
<accession>A0ABV1AF86</accession>
<feature type="transmembrane region" description="Helical" evidence="1">
    <location>
        <begin position="6"/>
        <end position="28"/>
    </location>
</feature>
<keyword evidence="1" id="KW-0472">Membrane</keyword>
<proteinExistence type="predicted"/>
<feature type="transmembrane region" description="Helical" evidence="1">
    <location>
        <begin position="151"/>
        <end position="168"/>
    </location>
</feature>